<gene>
    <name evidence="2" type="ORF">AURDEDRAFT_178222</name>
</gene>
<name>J0WK60_AURST</name>
<dbReference type="InParanoid" id="J0WK60"/>
<dbReference type="EMBL" id="JH688743">
    <property type="protein sequence ID" value="EJD32683.1"/>
    <property type="molecule type" value="Genomic_DNA"/>
</dbReference>
<evidence type="ECO:0000256" key="1">
    <source>
        <dbReference type="SAM" id="MobiDB-lite"/>
    </source>
</evidence>
<keyword evidence="3" id="KW-1185">Reference proteome</keyword>
<organism evidence="2 3">
    <name type="scientific">Auricularia subglabra (strain TFB-10046 / SS5)</name>
    <name type="common">White-rot fungus</name>
    <name type="synonym">Auricularia delicata (strain TFB10046)</name>
    <dbReference type="NCBI Taxonomy" id="717982"/>
    <lineage>
        <taxon>Eukaryota</taxon>
        <taxon>Fungi</taxon>
        <taxon>Dikarya</taxon>
        <taxon>Basidiomycota</taxon>
        <taxon>Agaricomycotina</taxon>
        <taxon>Agaricomycetes</taxon>
        <taxon>Auriculariales</taxon>
        <taxon>Auriculariaceae</taxon>
        <taxon>Auricularia</taxon>
    </lineage>
</organism>
<proteinExistence type="predicted"/>
<accession>J0WK60</accession>
<feature type="compositionally biased region" description="Low complexity" evidence="1">
    <location>
        <begin position="33"/>
        <end position="44"/>
    </location>
</feature>
<dbReference type="Proteomes" id="UP000006514">
    <property type="component" value="Unassembled WGS sequence"/>
</dbReference>
<evidence type="ECO:0000313" key="3">
    <source>
        <dbReference type="Proteomes" id="UP000006514"/>
    </source>
</evidence>
<dbReference type="KEGG" id="adl:AURDEDRAFT_178222"/>
<sequence>MARITTSTRKEIPLRVHGLDFLTAGSASCIEETTPSSSPLGSTSDLAEPSWHTHRDVPAFVWRAVRILIFEWTACRNSTGMARRPGFHVPSATFDACMRESTSLQIDS</sequence>
<evidence type="ECO:0000313" key="2">
    <source>
        <dbReference type="EMBL" id="EJD32683.1"/>
    </source>
</evidence>
<feature type="region of interest" description="Disordered" evidence="1">
    <location>
        <begin position="30"/>
        <end position="50"/>
    </location>
</feature>
<protein>
    <submittedName>
        <fullName evidence="2">Uncharacterized protein</fullName>
    </submittedName>
</protein>
<dbReference type="AlphaFoldDB" id="J0WK60"/>
<reference evidence="3" key="1">
    <citation type="journal article" date="2012" name="Science">
        <title>The Paleozoic origin of enzymatic lignin decomposition reconstructed from 31 fungal genomes.</title>
        <authorList>
            <person name="Floudas D."/>
            <person name="Binder M."/>
            <person name="Riley R."/>
            <person name="Barry K."/>
            <person name="Blanchette R.A."/>
            <person name="Henrissat B."/>
            <person name="Martinez A.T."/>
            <person name="Otillar R."/>
            <person name="Spatafora J.W."/>
            <person name="Yadav J.S."/>
            <person name="Aerts A."/>
            <person name="Benoit I."/>
            <person name="Boyd A."/>
            <person name="Carlson A."/>
            <person name="Copeland A."/>
            <person name="Coutinho P.M."/>
            <person name="de Vries R.P."/>
            <person name="Ferreira P."/>
            <person name="Findley K."/>
            <person name="Foster B."/>
            <person name="Gaskell J."/>
            <person name="Glotzer D."/>
            <person name="Gorecki P."/>
            <person name="Heitman J."/>
            <person name="Hesse C."/>
            <person name="Hori C."/>
            <person name="Igarashi K."/>
            <person name="Jurgens J.A."/>
            <person name="Kallen N."/>
            <person name="Kersten P."/>
            <person name="Kohler A."/>
            <person name="Kuees U."/>
            <person name="Kumar T.K.A."/>
            <person name="Kuo A."/>
            <person name="LaButti K."/>
            <person name="Larrondo L.F."/>
            <person name="Lindquist E."/>
            <person name="Ling A."/>
            <person name="Lombard V."/>
            <person name="Lucas S."/>
            <person name="Lundell T."/>
            <person name="Martin R."/>
            <person name="McLaughlin D.J."/>
            <person name="Morgenstern I."/>
            <person name="Morin E."/>
            <person name="Murat C."/>
            <person name="Nagy L.G."/>
            <person name="Nolan M."/>
            <person name="Ohm R.A."/>
            <person name="Patyshakuliyeva A."/>
            <person name="Rokas A."/>
            <person name="Ruiz-Duenas F.J."/>
            <person name="Sabat G."/>
            <person name="Salamov A."/>
            <person name="Samejima M."/>
            <person name="Schmutz J."/>
            <person name="Slot J.C."/>
            <person name="St John F."/>
            <person name="Stenlid J."/>
            <person name="Sun H."/>
            <person name="Sun S."/>
            <person name="Syed K."/>
            <person name="Tsang A."/>
            <person name="Wiebenga A."/>
            <person name="Young D."/>
            <person name="Pisabarro A."/>
            <person name="Eastwood D.C."/>
            <person name="Martin F."/>
            <person name="Cullen D."/>
            <person name="Grigoriev I.V."/>
            <person name="Hibbett D.S."/>
        </authorList>
    </citation>
    <scope>NUCLEOTIDE SEQUENCE [LARGE SCALE GENOMIC DNA]</scope>
    <source>
        <strain evidence="3">TFB10046</strain>
    </source>
</reference>